<dbReference type="EMBL" id="CP065728">
    <property type="protein sequence ID" value="QPT44797.1"/>
    <property type="molecule type" value="Genomic_DNA"/>
</dbReference>
<evidence type="ECO:0000313" key="4">
    <source>
        <dbReference type="EMBL" id="QPT44797.1"/>
    </source>
</evidence>
<reference evidence="2 6" key="2">
    <citation type="submission" date="2016-06" db="EMBL/GenBank/DDBJ databases">
        <title>Draft genome of Moraxella nonliquefaciens CCUG 60284.</title>
        <authorList>
            <person name="Salva-Serra F."/>
            <person name="Engstrom-Jakobsson H."/>
            <person name="Thorell K."/>
            <person name="Gonzales-Siles L."/>
            <person name="Karlsson R."/>
            <person name="Boulund F."/>
            <person name="Engstrand L."/>
            <person name="Kristiansson E."/>
            <person name="Moore E."/>
        </authorList>
    </citation>
    <scope>NUCLEOTIDE SEQUENCE [LARGE SCALE GENOMIC DNA]</scope>
    <source>
        <strain evidence="2 6">CCUG 60284</strain>
    </source>
</reference>
<evidence type="ECO:0000313" key="7">
    <source>
        <dbReference type="Proteomes" id="UP000594834"/>
    </source>
</evidence>
<keyword evidence="7" id="KW-1185">Reference proteome</keyword>
<dbReference type="OrthoDB" id="5296227at2"/>
<keyword evidence="1" id="KW-0472">Membrane</keyword>
<dbReference type="RefSeq" id="WP_066884666.1">
    <property type="nucleotide sequence ID" value="NZ_CP065728.1"/>
</dbReference>
<reference evidence="3 5" key="1">
    <citation type="submission" date="2016-05" db="EMBL/GenBank/DDBJ databases">
        <title>Draft genome sequence of Moraxella nonliquefaciens CCUG 348T.</title>
        <authorList>
            <person name="Salva-Serra F."/>
            <person name="Engstrom-Jakobsson H."/>
            <person name="Thorell K."/>
            <person name="Gonzales-Siles L."/>
            <person name="Karlsson R."/>
            <person name="Boulund F."/>
            <person name="Engstrand L."/>
            <person name="Kristiansson E."/>
            <person name="Moore E."/>
        </authorList>
    </citation>
    <scope>NUCLEOTIDE SEQUENCE [LARGE SCALE GENOMIC DNA]</scope>
    <source>
        <strain evidence="3 5">CCUG 348</strain>
    </source>
</reference>
<reference evidence="4 7" key="3">
    <citation type="submission" date="2020-12" db="EMBL/GenBank/DDBJ databases">
        <title>FDA dAtabase for Regulatory Grade micrObial Sequences (FDA-ARGOS): Supporting development and validation of Infectious Disease Dx tests.</title>
        <authorList>
            <person name="Sproer C."/>
            <person name="Gronow S."/>
            <person name="Severitt S."/>
            <person name="Schroder I."/>
            <person name="Tallon L."/>
            <person name="Sadzewicz L."/>
            <person name="Zhao X."/>
            <person name="Boylan J."/>
            <person name="Ott S."/>
            <person name="Bowen H."/>
            <person name="Vavikolanu K."/>
            <person name="Mehta A."/>
            <person name="Aluvathingal J."/>
            <person name="Nadendla S."/>
            <person name="Lowell S."/>
            <person name="Myers T."/>
            <person name="Yan Y."/>
            <person name="Sichtig H."/>
        </authorList>
    </citation>
    <scope>NUCLEOTIDE SEQUENCE [LARGE SCALE GENOMIC DNA]</scope>
    <source>
        <strain evidence="4 7">FDAARGOS_869</strain>
    </source>
</reference>
<dbReference type="PANTHER" id="PTHR40691:SF3">
    <property type="entry name" value="(NA+)-NQR MATURATION NQRM"/>
    <property type="match status" value="1"/>
</dbReference>
<dbReference type="AlphaFoldDB" id="A0A1B8PJL4"/>
<evidence type="ECO:0000313" key="6">
    <source>
        <dbReference type="Proteomes" id="UP000092671"/>
    </source>
</evidence>
<dbReference type="STRING" id="478.A7456_03340"/>
<protein>
    <submittedName>
        <fullName evidence="4">(Na+)-NQR maturation NqrM</fullName>
    </submittedName>
</protein>
<sequence length="88" mass="9778">MNDLLAQFIPMFIVTFGVFLLFFLLMGIGYLVKKKPLKGSCGGVATLMGDEFCQFCGNDPNKCESLTEDDKKTMLSNKTTLDKIAKEI</sequence>
<proteinExistence type="predicted"/>
<dbReference type="Proteomes" id="UP000594834">
    <property type="component" value="Chromosome"/>
</dbReference>
<dbReference type="InterPro" id="IPR007495">
    <property type="entry name" value="NqrM"/>
</dbReference>
<dbReference type="Proteomes" id="UP000092575">
    <property type="component" value="Unassembled WGS sequence"/>
</dbReference>
<dbReference type="Proteomes" id="UP000092671">
    <property type="component" value="Unassembled WGS sequence"/>
</dbReference>
<evidence type="ECO:0000313" key="5">
    <source>
        <dbReference type="Proteomes" id="UP000092575"/>
    </source>
</evidence>
<dbReference type="Pfam" id="PF04400">
    <property type="entry name" value="NqrM"/>
    <property type="match status" value="1"/>
</dbReference>
<evidence type="ECO:0000256" key="1">
    <source>
        <dbReference type="SAM" id="Phobius"/>
    </source>
</evidence>
<dbReference type="PANTHER" id="PTHR40691">
    <property type="entry name" value="(NA+)-NQR MATURATION NQRM"/>
    <property type="match status" value="1"/>
</dbReference>
<evidence type="ECO:0000313" key="2">
    <source>
        <dbReference type="EMBL" id="OBX50860.1"/>
    </source>
</evidence>
<dbReference type="EMBL" id="LXTW01000023">
    <property type="protein sequence ID" value="OBX84110.1"/>
    <property type="molecule type" value="Genomic_DNA"/>
</dbReference>
<accession>A0A1B8PJL4</accession>
<name>A0A1B8PJL4_MORNO</name>
<dbReference type="EMBL" id="LZDN01000012">
    <property type="protein sequence ID" value="OBX50860.1"/>
    <property type="molecule type" value="Genomic_DNA"/>
</dbReference>
<feature type="transmembrane region" description="Helical" evidence="1">
    <location>
        <begin position="12"/>
        <end position="32"/>
    </location>
</feature>
<organism evidence="2 6">
    <name type="scientific">Moraxella nonliquefaciens</name>
    <dbReference type="NCBI Taxonomy" id="478"/>
    <lineage>
        <taxon>Bacteria</taxon>
        <taxon>Pseudomonadati</taxon>
        <taxon>Pseudomonadota</taxon>
        <taxon>Gammaproteobacteria</taxon>
        <taxon>Moraxellales</taxon>
        <taxon>Moraxellaceae</taxon>
        <taxon>Moraxella</taxon>
    </lineage>
</organism>
<keyword evidence="1" id="KW-1133">Transmembrane helix</keyword>
<evidence type="ECO:0000313" key="3">
    <source>
        <dbReference type="EMBL" id="OBX84110.1"/>
    </source>
</evidence>
<keyword evidence="1" id="KW-0812">Transmembrane</keyword>
<gene>
    <name evidence="4" type="primary">nqrM</name>
    <name evidence="3" type="ORF">A7456_03340</name>
    <name evidence="2" type="ORF">A9Z60_02935</name>
    <name evidence="4" type="ORF">I6G26_01765</name>
</gene>